<dbReference type="InterPro" id="IPR000700">
    <property type="entry name" value="PAS-assoc_C"/>
</dbReference>
<dbReference type="SUPFAM" id="SSF55785">
    <property type="entry name" value="PYP-like sensor domain (PAS domain)"/>
    <property type="match status" value="1"/>
</dbReference>
<dbReference type="SMART" id="SM00387">
    <property type="entry name" value="HATPase_c"/>
    <property type="match status" value="1"/>
</dbReference>
<dbReference type="CDD" id="cd00082">
    <property type="entry name" value="HisKA"/>
    <property type="match status" value="1"/>
</dbReference>
<dbReference type="InterPro" id="IPR013656">
    <property type="entry name" value="PAS_4"/>
</dbReference>
<protein>
    <recommendedName>
        <fullName evidence="2">histidine kinase</fullName>
        <ecNumber evidence="2">2.7.13.3</ecNumber>
    </recommendedName>
</protein>
<proteinExistence type="predicted"/>
<dbReference type="PROSITE" id="PS50113">
    <property type="entry name" value="PAC"/>
    <property type="match status" value="1"/>
</dbReference>
<dbReference type="AlphaFoldDB" id="A0A1P8K9A2"/>
<evidence type="ECO:0000256" key="4">
    <source>
        <dbReference type="SAM" id="Phobius"/>
    </source>
</evidence>
<keyword evidence="8" id="KW-0418">Kinase</keyword>
<evidence type="ECO:0000259" key="5">
    <source>
        <dbReference type="PROSITE" id="PS50109"/>
    </source>
</evidence>
<dbReference type="KEGG" id="rsb:RS694_08585"/>
<dbReference type="STRING" id="1484693.RS694_08585"/>
<dbReference type="Pfam" id="PF02518">
    <property type="entry name" value="HATPase_c"/>
    <property type="match status" value="1"/>
</dbReference>
<dbReference type="SMART" id="SM00388">
    <property type="entry name" value="HisKA"/>
    <property type="match status" value="1"/>
</dbReference>
<dbReference type="EC" id="2.7.13.3" evidence="2"/>
<dbReference type="PROSITE" id="PS50112">
    <property type="entry name" value="PAS"/>
    <property type="match status" value="1"/>
</dbReference>
<accession>A0A1P8K9A2</accession>
<dbReference type="CDD" id="cd00130">
    <property type="entry name" value="PAS"/>
    <property type="match status" value="1"/>
</dbReference>
<feature type="transmembrane region" description="Helical" evidence="4">
    <location>
        <begin position="253"/>
        <end position="273"/>
    </location>
</feature>
<dbReference type="InterPro" id="IPR000014">
    <property type="entry name" value="PAS"/>
</dbReference>
<evidence type="ECO:0000313" key="8">
    <source>
        <dbReference type="EMBL" id="APW42579.1"/>
    </source>
</evidence>
<dbReference type="PRINTS" id="PR00344">
    <property type="entry name" value="BCTRLSENSOR"/>
</dbReference>
<feature type="domain" description="PAC" evidence="7">
    <location>
        <begin position="353"/>
        <end position="405"/>
    </location>
</feature>
<evidence type="ECO:0000256" key="2">
    <source>
        <dbReference type="ARBA" id="ARBA00012438"/>
    </source>
</evidence>
<dbReference type="Pfam" id="PF00512">
    <property type="entry name" value="HisKA"/>
    <property type="match status" value="1"/>
</dbReference>
<evidence type="ECO:0000259" key="7">
    <source>
        <dbReference type="PROSITE" id="PS50113"/>
    </source>
</evidence>
<sequence>MPTTFDLDLLDLNARQASSLSRSAMRGLMGMLVLVGISIVLLAMFLRQVETQEEARRRSADAEWLDQTLRFHFRRLESDLGVMALTAQNPNAAATLQPGLLWQSPGVIAFHGWIPAKVQNDTQFWPPSLRKAAEAPADAQSLRTMLKTTRGLQRAAYAGPLPYDAEHGSTLWLAVPLFEQGRFAGDYVAAIQLEPMLTQAIPAWFLNDHRITLANANTLPGTTRYLAPVNLPGTQWRLAVDVLDYQPALAPRAFFSVALLCLLGMLLALYLLWRDIARRRRAESQLQTQIVLRTAMERAVMLGLRAWDLQGRLLYVNQAFCRMVGRSAAELMAEPAPAMGDGATAASSALVEHEREGVLTHRDGHTLSVLEHHAPLTKVDGTVIGWMGSTLDITERKRMEQLAARQQEKLEASGRLIAVGEVASTLAHELNQPLGALSSFATGLRNNLQEQRLRLEDIAPVVERMEQLADKAGRVIHRVNAFARRQEMQRQPLDVLPFMRRVAQQVPLPASMVRDIVLPTNAPPLPADALLLEHALHNLVLNATEWAGQGQAPIPTVRVSLEMDTHMAGLRVEDSGPGIPADQAPRIFDAFESGKPGGMGMGLSICRSIAEAHHGRIDVAHSAALGGAQFTLWLPLQ</sequence>
<dbReference type="Gene3D" id="1.10.287.130">
    <property type="match status" value="1"/>
</dbReference>
<dbReference type="Proteomes" id="UP000186110">
    <property type="component" value="Chromosome"/>
</dbReference>
<dbReference type="Gene3D" id="3.30.565.10">
    <property type="entry name" value="Histidine kinase-like ATPase, C-terminal domain"/>
    <property type="match status" value="1"/>
</dbReference>
<dbReference type="Pfam" id="PF08448">
    <property type="entry name" value="PAS_4"/>
    <property type="match status" value="1"/>
</dbReference>
<dbReference type="PANTHER" id="PTHR43065:SF42">
    <property type="entry name" value="TWO-COMPONENT SENSOR PPRA"/>
    <property type="match status" value="1"/>
</dbReference>
<dbReference type="InterPro" id="IPR005467">
    <property type="entry name" value="His_kinase_dom"/>
</dbReference>
<name>A0A1P8K9A2_9BURK</name>
<dbReference type="SUPFAM" id="SSF47384">
    <property type="entry name" value="Homodimeric domain of signal transducing histidine kinase"/>
    <property type="match status" value="1"/>
</dbReference>
<dbReference type="NCBIfam" id="TIGR00229">
    <property type="entry name" value="sensory_box"/>
    <property type="match status" value="1"/>
</dbReference>
<dbReference type="PROSITE" id="PS50109">
    <property type="entry name" value="HIS_KIN"/>
    <property type="match status" value="1"/>
</dbReference>
<feature type="domain" description="Histidine kinase" evidence="5">
    <location>
        <begin position="425"/>
        <end position="637"/>
    </location>
</feature>
<dbReference type="SUPFAM" id="SSF55874">
    <property type="entry name" value="ATPase domain of HSP90 chaperone/DNA topoisomerase II/histidine kinase"/>
    <property type="match status" value="1"/>
</dbReference>
<feature type="transmembrane region" description="Helical" evidence="4">
    <location>
        <begin position="28"/>
        <end position="46"/>
    </location>
</feature>
<dbReference type="InterPro" id="IPR035965">
    <property type="entry name" value="PAS-like_dom_sf"/>
</dbReference>
<dbReference type="RefSeq" id="WP_029708811.1">
    <property type="nucleotide sequence ID" value="NZ_CP019239.1"/>
</dbReference>
<dbReference type="EMBL" id="CP019239">
    <property type="protein sequence ID" value="APW42579.1"/>
    <property type="molecule type" value="Genomic_DNA"/>
</dbReference>
<comment type="catalytic activity">
    <reaction evidence="1">
        <text>ATP + protein L-histidine = ADP + protein N-phospho-L-histidine.</text>
        <dbReference type="EC" id="2.7.13.3"/>
    </reaction>
</comment>
<keyword evidence="3" id="KW-0597">Phosphoprotein</keyword>
<evidence type="ECO:0000259" key="6">
    <source>
        <dbReference type="PROSITE" id="PS50112"/>
    </source>
</evidence>
<dbReference type="eggNOG" id="COG4191">
    <property type="taxonomic scope" value="Bacteria"/>
</dbReference>
<keyword evidence="4" id="KW-1133">Transmembrane helix</keyword>
<dbReference type="InterPro" id="IPR004358">
    <property type="entry name" value="Sig_transdc_His_kin-like_C"/>
</dbReference>
<dbReference type="InterPro" id="IPR036890">
    <property type="entry name" value="HATPase_C_sf"/>
</dbReference>
<keyword evidence="9" id="KW-1185">Reference proteome</keyword>
<dbReference type="GO" id="GO:0000155">
    <property type="term" value="F:phosphorelay sensor kinase activity"/>
    <property type="evidence" value="ECO:0007669"/>
    <property type="project" value="InterPro"/>
</dbReference>
<keyword evidence="4" id="KW-0812">Transmembrane</keyword>
<evidence type="ECO:0000256" key="1">
    <source>
        <dbReference type="ARBA" id="ARBA00000085"/>
    </source>
</evidence>
<keyword evidence="8" id="KW-0808">Transferase</keyword>
<evidence type="ECO:0000256" key="3">
    <source>
        <dbReference type="ARBA" id="ARBA00022553"/>
    </source>
</evidence>
<dbReference type="InterPro" id="IPR003594">
    <property type="entry name" value="HATPase_dom"/>
</dbReference>
<evidence type="ECO:0000313" key="9">
    <source>
        <dbReference type="Proteomes" id="UP000186110"/>
    </source>
</evidence>
<dbReference type="Gene3D" id="3.30.450.20">
    <property type="entry name" value="PAS domain"/>
    <property type="match status" value="1"/>
</dbReference>
<keyword evidence="4" id="KW-0472">Membrane</keyword>
<dbReference type="InterPro" id="IPR036097">
    <property type="entry name" value="HisK_dim/P_sf"/>
</dbReference>
<feature type="domain" description="PAS" evidence="6">
    <location>
        <begin position="288"/>
        <end position="334"/>
    </location>
</feature>
<organism evidence="8 9">
    <name type="scientific">Rhodoferax saidenbachensis</name>
    <dbReference type="NCBI Taxonomy" id="1484693"/>
    <lineage>
        <taxon>Bacteria</taxon>
        <taxon>Pseudomonadati</taxon>
        <taxon>Pseudomonadota</taxon>
        <taxon>Betaproteobacteria</taxon>
        <taxon>Burkholderiales</taxon>
        <taxon>Comamonadaceae</taxon>
        <taxon>Rhodoferax</taxon>
    </lineage>
</organism>
<dbReference type="PANTHER" id="PTHR43065">
    <property type="entry name" value="SENSOR HISTIDINE KINASE"/>
    <property type="match status" value="1"/>
</dbReference>
<reference evidence="8 9" key="1">
    <citation type="submission" date="2017-01" db="EMBL/GenBank/DDBJ databases">
        <authorList>
            <person name="Mah S.A."/>
            <person name="Swanson W.J."/>
            <person name="Moy G.W."/>
            <person name="Vacquier V.D."/>
        </authorList>
    </citation>
    <scope>NUCLEOTIDE SEQUENCE [LARGE SCALE GENOMIC DNA]</scope>
    <source>
        <strain evidence="8 9">DSM 22694</strain>
    </source>
</reference>
<dbReference type="InterPro" id="IPR003661">
    <property type="entry name" value="HisK_dim/P_dom"/>
</dbReference>
<gene>
    <name evidence="8" type="ORF">RS694_08585</name>
</gene>